<dbReference type="InterPro" id="IPR055348">
    <property type="entry name" value="DctQ"/>
</dbReference>
<keyword evidence="3" id="KW-1003">Cell membrane</keyword>
<feature type="transmembrane region" description="Helical" evidence="9">
    <location>
        <begin position="110"/>
        <end position="132"/>
    </location>
</feature>
<name>A0ABN0XEF5_9ALTE</name>
<evidence type="ECO:0000256" key="7">
    <source>
        <dbReference type="ARBA" id="ARBA00023136"/>
    </source>
</evidence>
<dbReference type="Pfam" id="PF04290">
    <property type="entry name" value="DctQ"/>
    <property type="match status" value="1"/>
</dbReference>
<dbReference type="PANTHER" id="PTHR35011:SF4">
    <property type="entry name" value="SLL1102 PROTEIN"/>
    <property type="match status" value="1"/>
</dbReference>
<evidence type="ECO:0000256" key="1">
    <source>
        <dbReference type="ARBA" id="ARBA00004429"/>
    </source>
</evidence>
<evidence type="ECO:0000256" key="3">
    <source>
        <dbReference type="ARBA" id="ARBA00022475"/>
    </source>
</evidence>
<feature type="transmembrane region" description="Helical" evidence="9">
    <location>
        <begin position="7"/>
        <end position="25"/>
    </location>
</feature>
<comment type="subcellular location">
    <subcellularLocation>
        <location evidence="1 9">Cell inner membrane</location>
        <topology evidence="1 9">Multi-pass membrane protein</topology>
    </subcellularLocation>
</comment>
<keyword evidence="5 9" id="KW-0812">Transmembrane</keyword>
<dbReference type="PANTHER" id="PTHR35011">
    <property type="entry name" value="2,3-DIKETO-L-GULONATE TRAP TRANSPORTER SMALL PERMEASE PROTEIN YIAM"/>
    <property type="match status" value="1"/>
</dbReference>
<comment type="subunit">
    <text evidence="9">The complex comprises the extracytoplasmic solute receptor protein and the two transmembrane proteins.</text>
</comment>
<accession>A0ABN0XEF5</accession>
<proteinExistence type="inferred from homology"/>
<sequence length="152" mass="17275">MTLTMVILVFLIVILRYGFNLGWIAMQESAMYLHAMVFMLGAAHTLKADEHVRVDIFYRRLSVRTRNLIDIAGTLLLLLPVNGFIFVMSWDYVSSSWLLLEASPEAGGLPLVFVLKSLIPIFCLTMTLQALAQSWLNWQQLKQAQANTQREA</sequence>
<organism evidence="11 12">
    <name type="scientific">Bowmanella denitrificans</name>
    <dbReference type="NCBI Taxonomy" id="366582"/>
    <lineage>
        <taxon>Bacteria</taxon>
        <taxon>Pseudomonadati</taxon>
        <taxon>Pseudomonadota</taxon>
        <taxon>Gammaproteobacteria</taxon>
        <taxon>Alteromonadales</taxon>
        <taxon>Alteromonadaceae</taxon>
        <taxon>Bowmanella</taxon>
    </lineage>
</organism>
<keyword evidence="7 9" id="KW-0472">Membrane</keyword>
<keyword evidence="12" id="KW-1185">Reference proteome</keyword>
<evidence type="ECO:0000256" key="6">
    <source>
        <dbReference type="ARBA" id="ARBA00022989"/>
    </source>
</evidence>
<reference evidence="11 12" key="1">
    <citation type="journal article" date="2019" name="Int. J. Syst. Evol. Microbiol.">
        <title>The Global Catalogue of Microorganisms (GCM) 10K type strain sequencing project: providing services to taxonomists for standard genome sequencing and annotation.</title>
        <authorList>
            <consortium name="The Broad Institute Genomics Platform"/>
            <consortium name="The Broad Institute Genome Sequencing Center for Infectious Disease"/>
            <person name="Wu L."/>
            <person name="Ma J."/>
        </authorList>
    </citation>
    <scope>NUCLEOTIDE SEQUENCE [LARGE SCALE GENOMIC DNA]</scope>
    <source>
        <strain evidence="11 12">JCM 13378</strain>
    </source>
</reference>
<dbReference type="EMBL" id="BAAAEI010000015">
    <property type="protein sequence ID" value="GAA0362029.1"/>
    <property type="molecule type" value="Genomic_DNA"/>
</dbReference>
<keyword evidence="2 9" id="KW-0813">Transport</keyword>
<feature type="transmembrane region" description="Helical" evidence="9">
    <location>
        <begin position="68"/>
        <end position="90"/>
    </location>
</feature>
<evidence type="ECO:0000256" key="9">
    <source>
        <dbReference type="RuleBase" id="RU369079"/>
    </source>
</evidence>
<evidence type="ECO:0000256" key="8">
    <source>
        <dbReference type="ARBA" id="ARBA00038436"/>
    </source>
</evidence>
<keyword evidence="6 9" id="KW-1133">Transmembrane helix</keyword>
<evidence type="ECO:0000313" key="12">
    <source>
        <dbReference type="Proteomes" id="UP001501757"/>
    </source>
</evidence>
<feature type="domain" description="Tripartite ATP-independent periplasmic transporters DctQ component" evidence="10">
    <location>
        <begin position="5"/>
        <end position="139"/>
    </location>
</feature>
<comment type="caution">
    <text evidence="11">The sequence shown here is derived from an EMBL/GenBank/DDBJ whole genome shotgun (WGS) entry which is preliminary data.</text>
</comment>
<protein>
    <recommendedName>
        <fullName evidence="9">TRAP transporter small permease protein</fullName>
    </recommendedName>
</protein>
<comment type="caution">
    <text evidence="9">Lacks conserved residue(s) required for the propagation of feature annotation.</text>
</comment>
<gene>
    <name evidence="11" type="ORF">GCM10009092_27980</name>
</gene>
<evidence type="ECO:0000256" key="5">
    <source>
        <dbReference type="ARBA" id="ARBA00022692"/>
    </source>
</evidence>
<evidence type="ECO:0000256" key="4">
    <source>
        <dbReference type="ARBA" id="ARBA00022519"/>
    </source>
</evidence>
<comment type="function">
    <text evidence="9">Part of the tripartite ATP-independent periplasmic (TRAP) transport system.</text>
</comment>
<comment type="similarity">
    <text evidence="8 9">Belongs to the TRAP transporter small permease family.</text>
</comment>
<evidence type="ECO:0000256" key="2">
    <source>
        <dbReference type="ARBA" id="ARBA00022448"/>
    </source>
</evidence>
<evidence type="ECO:0000259" key="10">
    <source>
        <dbReference type="Pfam" id="PF04290"/>
    </source>
</evidence>
<dbReference type="Proteomes" id="UP001501757">
    <property type="component" value="Unassembled WGS sequence"/>
</dbReference>
<dbReference type="InterPro" id="IPR007387">
    <property type="entry name" value="TRAP_DctQ"/>
</dbReference>
<keyword evidence="4 9" id="KW-0997">Cell inner membrane</keyword>
<evidence type="ECO:0000313" key="11">
    <source>
        <dbReference type="EMBL" id="GAA0362029.1"/>
    </source>
</evidence>